<dbReference type="eggNOG" id="COG0526">
    <property type="taxonomic scope" value="Bacteria"/>
</dbReference>
<dbReference type="SUPFAM" id="SSF52833">
    <property type="entry name" value="Thioredoxin-like"/>
    <property type="match status" value="1"/>
</dbReference>
<keyword evidence="1" id="KW-0732">Signal</keyword>
<dbReference type="PANTHER" id="PTHR42852:SF17">
    <property type="entry name" value="THIOREDOXIN-LIKE PROTEIN HI_1115"/>
    <property type="match status" value="1"/>
</dbReference>
<dbReference type="CDD" id="cd02966">
    <property type="entry name" value="TlpA_like_family"/>
    <property type="match status" value="1"/>
</dbReference>
<dbReference type="EMBL" id="JRLX01000026">
    <property type="protein sequence ID" value="KGO85178.1"/>
    <property type="molecule type" value="Genomic_DNA"/>
</dbReference>
<dbReference type="AlphaFoldDB" id="A0A0A2M179"/>
<feature type="domain" description="Thioredoxin" evidence="2">
    <location>
        <begin position="15"/>
        <end position="158"/>
    </location>
</feature>
<protein>
    <submittedName>
        <fullName evidence="3">Thiol:disulfide interchange protein</fullName>
    </submittedName>
</protein>
<dbReference type="InterPro" id="IPR050553">
    <property type="entry name" value="Thioredoxin_ResA/DsbE_sf"/>
</dbReference>
<dbReference type="OrthoDB" id="9815205at2"/>
<feature type="signal peptide" evidence="1">
    <location>
        <begin position="1"/>
        <end position="17"/>
    </location>
</feature>
<evidence type="ECO:0000256" key="1">
    <source>
        <dbReference type="SAM" id="SignalP"/>
    </source>
</evidence>
<evidence type="ECO:0000313" key="4">
    <source>
        <dbReference type="Proteomes" id="UP000030152"/>
    </source>
</evidence>
<dbReference type="RefSeq" id="WP_020213239.1">
    <property type="nucleotide sequence ID" value="NZ_JRLX01000026.1"/>
</dbReference>
<evidence type="ECO:0000313" key="3">
    <source>
        <dbReference type="EMBL" id="KGO85178.1"/>
    </source>
</evidence>
<dbReference type="InterPro" id="IPR000866">
    <property type="entry name" value="AhpC/TSA"/>
</dbReference>
<evidence type="ECO:0000259" key="2">
    <source>
        <dbReference type="PROSITE" id="PS51352"/>
    </source>
</evidence>
<dbReference type="GO" id="GO:0016491">
    <property type="term" value="F:oxidoreductase activity"/>
    <property type="evidence" value="ECO:0007669"/>
    <property type="project" value="InterPro"/>
</dbReference>
<dbReference type="Gene3D" id="3.40.30.10">
    <property type="entry name" value="Glutaredoxin"/>
    <property type="match status" value="1"/>
</dbReference>
<sequence length="158" mass="18146">MKKILLLLLLMSGTAWAQKEMPNVTIQSVNNKSLNVKNDFSEKDKLYIFSFWATWCVPCINELDAINEHYADWSKELNMEVVAISIDDARTQKRVKPLLNGKKWPYTVLLDANQDVKRALGIANVPYTIVVKNKKVVYIHNGYSQGGEIELYNKLKEL</sequence>
<dbReference type="InterPro" id="IPR013766">
    <property type="entry name" value="Thioredoxin_domain"/>
</dbReference>
<accession>A0A0A2M179</accession>
<dbReference type="Pfam" id="PF00578">
    <property type="entry name" value="AhpC-TSA"/>
    <property type="match status" value="1"/>
</dbReference>
<feature type="chain" id="PRO_5002002602" evidence="1">
    <location>
        <begin position="18"/>
        <end position="158"/>
    </location>
</feature>
<organism evidence="3 4">
    <name type="scientific">Flavobacterium rivuli WB 3.3-2 = DSM 21788</name>
    <dbReference type="NCBI Taxonomy" id="1121895"/>
    <lineage>
        <taxon>Bacteria</taxon>
        <taxon>Pseudomonadati</taxon>
        <taxon>Bacteroidota</taxon>
        <taxon>Flavobacteriia</taxon>
        <taxon>Flavobacteriales</taxon>
        <taxon>Flavobacteriaceae</taxon>
        <taxon>Flavobacterium</taxon>
    </lineage>
</organism>
<dbReference type="PANTHER" id="PTHR42852">
    <property type="entry name" value="THIOL:DISULFIDE INTERCHANGE PROTEIN DSBE"/>
    <property type="match status" value="1"/>
</dbReference>
<dbReference type="GO" id="GO:0016209">
    <property type="term" value="F:antioxidant activity"/>
    <property type="evidence" value="ECO:0007669"/>
    <property type="project" value="InterPro"/>
</dbReference>
<dbReference type="STRING" id="1121895.GCA_000378485_02078"/>
<proteinExistence type="predicted"/>
<dbReference type="InterPro" id="IPR036249">
    <property type="entry name" value="Thioredoxin-like_sf"/>
</dbReference>
<reference evidence="3 4" key="1">
    <citation type="submission" date="2013-09" db="EMBL/GenBank/DDBJ databases">
        <authorList>
            <person name="Zeng Z."/>
            <person name="Chen C."/>
        </authorList>
    </citation>
    <scope>NUCLEOTIDE SEQUENCE [LARGE SCALE GENOMIC DNA]</scope>
    <source>
        <strain evidence="3 4">WB 3.3-2</strain>
    </source>
</reference>
<keyword evidence="4" id="KW-1185">Reference proteome</keyword>
<comment type="caution">
    <text evidence="3">The sequence shown here is derived from an EMBL/GenBank/DDBJ whole genome shotgun (WGS) entry which is preliminary data.</text>
</comment>
<dbReference type="PROSITE" id="PS51352">
    <property type="entry name" value="THIOREDOXIN_2"/>
    <property type="match status" value="1"/>
</dbReference>
<name>A0A0A2M179_9FLAO</name>
<dbReference type="Proteomes" id="UP000030152">
    <property type="component" value="Unassembled WGS sequence"/>
</dbReference>
<gene>
    <name evidence="3" type="ORF">Q765_17580</name>
</gene>